<dbReference type="CDD" id="cd00342">
    <property type="entry name" value="gram_neg_porins"/>
    <property type="match status" value="1"/>
</dbReference>
<dbReference type="InterPro" id="IPR001702">
    <property type="entry name" value="Porin_Gram-ve"/>
</dbReference>
<comment type="subcellular location">
    <subcellularLocation>
        <location evidence="1">Cell outer membrane</location>
        <topology evidence="1">Multi-pass membrane protein</topology>
    </subcellularLocation>
</comment>
<reference evidence="13" key="1">
    <citation type="journal article" date="2015" name="Genome Announc.">
        <title>Complete Genome Sequence of Herbaspirillum hiltneri N3 (DSM 17495), Isolated from Surface-Sterilized Wheat Roots.</title>
        <authorList>
            <person name="Guizelini D."/>
            <person name="Saizaki P.M."/>
            <person name="Coimbra N.A."/>
            <person name="Weiss V.A."/>
            <person name="Faoro H."/>
            <person name="Sfeir M.Z."/>
            <person name="Baura V.A."/>
            <person name="Monteiro R.A."/>
            <person name="Chubatsu L.S."/>
            <person name="Souza E.M."/>
            <person name="Cruz L.M."/>
            <person name="Pedrosa F.O."/>
            <person name="Raittz R.T."/>
            <person name="Marchaukoski J.N."/>
            <person name="Steffens M.B."/>
        </authorList>
    </citation>
    <scope>NUCLEOTIDE SEQUENCE [LARGE SCALE GENOMIC DNA]</scope>
    <source>
        <strain evidence="13">N3</strain>
    </source>
</reference>
<dbReference type="InterPro" id="IPR023614">
    <property type="entry name" value="Porin_dom_sf"/>
</dbReference>
<evidence type="ECO:0000256" key="2">
    <source>
        <dbReference type="ARBA" id="ARBA00011233"/>
    </source>
</evidence>
<keyword evidence="6" id="KW-0732">Signal</keyword>
<evidence type="ECO:0000313" key="12">
    <source>
        <dbReference type="EMBL" id="AKZ62704.1"/>
    </source>
</evidence>
<keyword evidence="7" id="KW-0406">Ion transport</keyword>
<keyword evidence="13" id="KW-1185">Reference proteome</keyword>
<evidence type="ECO:0000256" key="9">
    <source>
        <dbReference type="ARBA" id="ARBA00023136"/>
    </source>
</evidence>
<keyword evidence="8" id="KW-0626">Porin</keyword>
<dbReference type="PRINTS" id="PR00184">
    <property type="entry name" value="NEISSPPORIN"/>
</dbReference>
<protein>
    <recommendedName>
        <fullName evidence="11">Porin domain-containing protein</fullName>
    </recommendedName>
</protein>
<accession>A0ABM5UZG2</accession>
<dbReference type="PRINTS" id="PR00182">
    <property type="entry name" value="ECOLNEIPORIN"/>
</dbReference>
<organism evidence="12 13">
    <name type="scientific">Herbaspirillum hiltneri N3</name>
    <dbReference type="NCBI Taxonomy" id="1262470"/>
    <lineage>
        <taxon>Bacteria</taxon>
        <taxon>Pseudomonadati</taxon>
        <taxon>Pseudomonadota</taxon>
        <taxon>Betaproteobacteria</taxon>
        <taxon>Burkholderiales</taxon>
        <taxon>Oxalobacteraceae</taxon>
        <taxon>Herbaspirillum</taxon>
    </lineage>
</organism>
<evidence type="ECO:0000256" key="8">
    <source>
        <dbReference type="ARBA" id="ARBA00023114"/>
    </source>
</evidence>
<dbReference type="Pfam" id="PF13609">
    <property type="entry name" value="Porin_4"/>
    <property type="match status" value="1"/>
</dbReference>
<dbReference type="PANTHER" id="PTHR34501">
    <property type="entry name" value="PROTEIN YDDL-RELATED"/>
    <property type="match status" value="1"/>
</dbReference>
<dbReference type="Proteomes" id="UP000063429">
    <property type="component" value="Chromosome"/>
</dbReference>
<keyword evidence="3" id="KW-0813">Transport</keyword>
<evidence type="ECO:0000256" key="5">
    <source>
        <dbReference type="ARBA" id="ARBA00022692"/>
    </source>
</evidence>
<evidence type="ECO:0000256" key="10">
    <source>
        <dbReference type="ARBA" id="ARBA00023237"/>
    </source>
</evidence>
<gene>
    <name evidence="12" type="ORF">F506_08470</name>
</gene>
<feature type="domain" description="Porin" evidence="11">
    <location>
        <begin position="2"/>
        <end position="341"/>
    </location>
</feature>
<dbReference type="InterPro" id="IPR050298">
    <property type="entry name" value="Gram-neg_bact_OMP"/>
</dbReference>
<dbReference type="InterPro" id="IPR002299">
    <property type="entry name" value="Porin_Neis"/>
</dbReference>
<dbReference type="PANTHER" id="PTHR34501:SF9">
    <property type="entry name" value="MAJOR OUTER MEMBRANE PROTEIN P.IA"/>
    <property type="match status" value="1"/>
</dbReference>
<dbReference type="Gene3D" id="2.40.160.10">
    <property type="entry name" value="Porin"/>
    <property type="match status" value="1"/>
</dbReference>
<evidence type="ECO:0000256" key="3">
    <source>
        <dbReference type="ARBA" id="ARBA00022448"/>
    </source>
</evidence>
<evidence type="ECO:0000256" key="6">
    <source>
        <dbReference type="ARBA" id="ARBA00022729"/>
    </source>
</evidence>
<keyword evidence="5" id="KW-0812">Transmembrane</keyword>
<evidence type="ECO:0000313" key="13">
    <source>
        <dbReference type="Proteomes" id="UP000063429"/>
    </source>
</evidence>
<name>A0ABM5UZG2_9BURK</name>
<evidence type="ECO:0000256" key="7">
    <source>
        <dbReference type="ARBA" id="ARBA00023065"/>
    </source>
</evidence>
<keyword evidence="10" id="KW-0998">Cell outer membrane</keyword>
<comment type="subunit">
    <text evidence="2">Homotrimer.</text>
</comment>
<sequence length="376" mass="40193">MTAMMACTGHAHAQSAVTMYGRINTGMVNYSGYGAGRGAVTQQNNLSSRLGFKGREDLGDGLSALFVIESGFSPDTGAGALGSRETSIGLQGPFGRVKFGFMLTALDDLHSIAGPGYLTNVTNDNLNGFWANGFSNMFHNNNGVGSSTDNCASTIAGNHNASNKFSFDNRYGNSIRYDTPSMGGFRFATHAGLAEIMGCNAYAWSNSLQYKGNDIQLALAYNLHHNLRGKGLDDHIVMLAGGYNIGTQGYIGAYYQTLRYANPGQNALTQDGFGLVGRRYLGPHTIELGWYHAGQGKGDQTPIYSGISIGNGSQSNLLILGYRYAMSKRTELWSQLAQLRNGSKAQYDFGGTGPVPGEALQGRHLRAIAAGIKHDF</sequence>
<dbReference type="InterPro" id="IPR033900">
    <property type="entry name" value="Gram_neg_porin_domain"/>
</dbReference>
<evidence type="ECO:0000256" key="1">
    <source>
        <dbReference type="ARBA" id="ARBA00004571"/>
    </source>
</evidence>
<proteinExistence type="predicted"/>
<evidence type="ECO:0000259" key="11">
    <source>
        <dbReference type="Pfam" id="PF13609"/>
    </source>
</evidence>
<dbReference type="EMBL" id="CP011409">
    <property type="protein sequence ID" value="AKZ62704.1"/>
    <property type="molecule type" value="Genomic_DNA"/>
</dbReference>
<keyword evidence="9" id="KW-0472">Membrane</keyword>
<dbReference type="SUPFAM" id="SSF56935">
    <property type="entry name" value="Porins"/>
    <property type="match status" value="1"/>
</dbReference>
<evidence type="ECO:0000256" key="4">
    <source>
        <dbReference type="ARBA" id="ARBA00022452"/>
    </source>
</evidence>
<keyword evidence="4" id="KW-1134">Transmembrane beta strand</keyword>